<dbReference type="EMBL" id="CP019728">
    <property type="protein sequence ID" value="AQS53988.1"/>
    <property type="molecule type" value="Genomic_DNA"/>
</dbReference>
<dbReference type="PANTHER" id="PTHR18964">
    <property type="entry name" value="ROK (REPRESSOR, ORF, KINASE) FAMILY"/>
    <property type="match status" value="1"/>
</dbReference>
<name>A0A1S6IR07_9LACT</name>
<dbReference type="GO" id="GO:0047700">
    <property type="term" value="F:beta-glucoside kinase activity"/>
    <property type="evidence" value="ECO:0007669"/>
    <property type="project" value="UniProtKB-EC"/>
</dbReference>
<dbReference type="SUPFAM" id="SSF53067">
    <property type="entry name" value="Actin-like ATPase domain"/>
    <property type="match status" value="1"/>
</dbReference>
<evidence type="ECO:0000256" key="1">
    <source>
        <dbReference type="ARBA" id="ARBA00006479"/>
    </source>
</evidence>
<dbReference type="OrthoDB" id="9795247at2"/>
<dbReference type="Proteomes" id="UP000188993">
    <property type="component" value="Chromosome"/>
</dbReference>
<sequence length="298" mass="32294">MALAVFDIGGTSVKCGRWENNQLYPVNSFQTPLSWAELKMQLKNTFDQIEKVTGGKLEGAAFSSPGSVYSEEGVVRGFSAVSYLHHFPIRDELETLLGVPVTLENDANCAALAETWQGVAKGVDNVVFIVIGTGIGGAIILNGELIKGRNLFGGEFGYMLLTDTQNFSDLASPVAMAKKYQEENKLLEQISGEKIFQLALEGDAVASRYVNDLRNNLARGIQNLLVAYNPDMVVIGGGMSAQTAFIQSVEKRVKELLVCTRAQEVDAIIVPCQFQNQANLIGAVASYYKQIGSKKTPS</sequence>
<reference evidence="2 3" key="1">
    <citation type="journal article" date="2014" name="Int. J. Syst. Evol. Microbiol.">
        <title>Jeotgalibaca dankookensis gen. nov., sp. nov., a member of the family Carnobacteriaceae, isolated from seujeot (Korean traditional food).</title>
        <authorList>
            <person name="Lee D.G."/>
            <person name="Trujillo M.E."/>
            <person name="Kang H."/>
            <person name="Ahn T.Y."/>
        </authorList>
    </citation>
    <scope>NUCLEOTIDE SEQUENCE [LARGE SCALE GENOMIC DNA]</scope>
    <source>
        <strain evidence="2 3">EX-07</strain>
    </source>
</reference>
<dbReference type="RefSeq" id="WP_062469527.1">
    <property type="nucleotide sequence ID" value="NZ_BBYN01000013.1"/>
</dbReference>
<dbReference type="KEGG" id="jda:BW727_101622"/>
<dbReference type="Pfam" id="PF00480">
    <property type="entry name" value="ROK"/>
    <property type="match status" value="1"/>
</dbReference>
<protein>
    <submittedName>
        <fullName evidence="2">Beta-glucoside kinase</fullName>
        <ecNumber evidence="2">2.7.1.85</ecNumber>
    </submittedName>
</protein>
<evidence type="ECO:0000313" key="3">
    <source>
        <dbReference type="Proteomes" id="UP000188993"/>
    </source>
</evidence>
<keyword evidence="2" id="KW-0808">Transferase</keyword>
<dbReference type="AlphaFoldDB" id="A0A1S6IR07"/>
<dbReference type="InterPro" id="IPR043129">
    <property type="entry name" value="ATPase_NBD"/>
</dbReference>
<dbReference type="InterPro" id="IPR000600">
    <property type="entry name" value="ROK"/>
</dbReference>
<proteinExistence type="inferred from homology"/>
<dbReference type="PANTHER" id="PTHR18964:SF170">
    <property type="entry name" value="SUGAR KINASE"/>
    <property type="match status" value="1"/>
</dbReference>
<keyword evidence="2" id="KW-0418">Kinase</keyword>
<organism evidence="2 3">
    <name type="scientific">Jeotgalibaca dankookensis</name>
    <dbReference type="NCBI Taxonomy" id="708126"/>
    <lineage>
        <taxon>Bacteria</taxon>
        <taxon>Bacillati</taxon>
        <taxon>Bacillota</taxon>
        <taxon>Bacilli</taxon>
        <taxon>Lactobacillales</taxon>
        <taxon>Carnobacteriaceae</taxon>
        <taxon>Jeotgalibaca</taxon>
    </lineage>
</organism>
<dbReference type="CDD" id="cd24152">
    <property type="entry name" value="ASKHA_NBD_ROK-like"/>
    <property type="match status" value="1"/>
</dbReference>
<gene>
    <name evidence="2" type="primary">bglK_2</name>
    <name evidence="2" type="ORF">BW727_101622</name>
</gene>
<dbReference type="Gene3D" id="3.30.420.40">
    <property type="match status" value="2"/>
</dbReference>
<comment type="similarity">
    <text evidence="1">Belongs to the ROK (NagC/XylR) family.</text>
</comment>
<dbReference type="EC" id="2.7.1.85" evidence="2"/>
<keyword evidence="3" id="KW-1185">Reference proteome</keyword>
<dbReference type="STRING" id="708126.BW727_101622"/>
<accession>A0A1S6IR07</accession>
<evidence type="ECO:0000313" key="2">
    <source>
        <dbReference type="EMBL" id="AQS53988.1"/>
    </source>
</evidence>